<comment type="caution">
    <text evidence="2">The sequence shown here is derived from an EMBL/GenBank/DDBJ whole genome shotgun (WGS) entry which is preliminary data.</text>
</comment>
<sequence>MEDDESDLDIMLLMLDNIARASTKSANQIERPVRRPITDIGYDYIQKALAEEHEHFRSLYRMYPESFEKLCVLIRMKTCLRDTRHICVEEMVATFLLTVG</sequence>
<protein>
    <recommendedName>
        <fullName evidence="1">DUF8040 domain-containing protein</fullName>
    </recommendedName>
</protein>
<dbReference type="AlphaFoldDB" id="A0A6D2HNI8"/>
<evidence type="ECO:0000313" key="3">
    <source>
        <dbReference type="Proteomes" id="UP000467841"/>
    </source>
</evidence>
<reference evidence="2" key="1">
    <citation type="submission" date="2020-01" db="EMBL/GenBank/DDBJ databases">
        <authorList>
            <person name="Mishra B."/>
        </authorList>
    </citation>
    <scope>NUCLEOTIDE SEQUENCE [LARGE SCALE GENOMIC DNA]</scope>
</reference>
<proteinExistence type="predicted"/>
<accession>A0A6D2HNI8</accession>
<dbReference type="OrthoDB" id="1681765at2759"/>
<organism evidence="2 3">
    <name type="scientific">Microthlaspi erraticum</name>
    <dbReference type="NCBI Taxonomy" id="1685480"/>
    <lineage>
        <taxon>Eukaryota</taxon>
        <taxon>Viridiplantae</taxon>
        <taxon>Streptophyta</taxon>
        <taxon>Embryophyta</taxon>
        <taxon>Tracheophyta</taxon>
        <taxon>Spermatophyta</taxon>
        <taxon>Magnoliopsida</taxon>
        <taxon>eudicotyledons</taxon>
        <taxon>Gunneridae</taxon>
        <taxon>Pentapetalae</taxon>
        <taxon>rosids</taxon>
        <taxon>malvids</taxon>
        <taxon>Brassicales</taxon>
        <taxon>Brassicaceae</taxon>
        <taxon>Coluteocarpeae</taxon>
        <taxon>Microthlaspi</taxon>
    </lineage>
</organism>
<dbReference type="EMBL" id="CACVBM020000144">
    <property type="protein sequence ID" value="CAA7015082.1"/>
    <property type="molecule type" value="Genomic_DNA"/>
</dbReference>
<dbReference type="InterPro" id="IPR058353">
    <property type="entry name" value="DUF8040"/>
</dbReference>
<dbReference type="Proteomes" id="UP000467841">
    <property type="component" value="Unassembled WGS sequence"/>
</dbReference>
<feature type="domain" description="DUF8040" evidence="1">
    <location>
        <begin position="41"/>
        <end position="100"/>
    </location>
</feature>
<dbReference type="Pfam" id="PF26138">
    <property type="entry name" value="DUF8040"/>
    <property type="match status" value="1"/>
</dbReference>
<keyword evidence="3" id="KW-1185">Reference proteome</keyword>
<name>A0A6D2HNI8_9BRAS</name>
<evidence type="ECO:0000259" key="1">
    <source>
        <dbReference type="Pfam" id="PF26138"/>
    </source>
</evidence>
<gene>
    <name evidence="2" type="ORF">MERR_LOCUS2317</name>
</gene>
<evidence type="ECO:0000313" key="2">
    <source>
        <dbReference type="EMBL" id="CAA7015082.1"/>
    </source>
</evidence>